<feature type="coiled-coil region" evidence="3">
    <location>
        <begin position="484"/>
        <end position="511"/>
    </location>
</feature>
<feature type="compositionally biased region" description="Basic and acidic residues" evidence="4">
    <location>
        <begin position="280"/>
        <end position="340"/>
    </location>
</feature>
<sequence length="514" mass="60136">MLFDKLLQQVKQGTGLSKNQKGSSTYEKEQKKLTKVGEVQNQKRELDYPKQENKKIQSSKLESSSLRDEFKSTSRHNDHKIERFYAPTTSKNIPNNKTKNPIKETIKKVTSQTTTSLKNIDNYSSNIPKKSVNINNGSANSTRTIKKDTQQNDANSYKSSQKYQEPSDRYAQKYSLPEKRENVNHHKNSMKSTEIKKPMKLGHPTTSRSNTNKTKDTDKHKSLSSSQNIEIEKTLKKQPIKEIDRYGVKSKKPLLRNSQVKSKRDVPDTLSEYSKNNYTKQEELDKPYKRQKISELERLKSTSKKEYPNISSREIRKVDEQKNRNLDRKVAYPLQNKDKSSAASLNRSMIDQRERRLDRNLIEQRERSLKLKNSSRESNGKYDYSKKTTSFKKPYSSVGSSKKRDNLFEDYSDNESYDDDDSLNDFIVDDEDEEYDTGYGKSRGHDVIDYRSEIRKITGYDRRKYADDFDDEDMEAPVSVQLREENISLKIARLEDKIEEEREKKREAKIKKKI</sequence>
<feature type="compositionally biased region" description="Basic and acidic residues" evidence="4">
    <location>
        <begin position="165"/>
        <end position="184"/>
    </location>
</feature>
<evidence type="ECO:0008006" key="7">
    <source>
        <dbReference type="Google" id="ProtNLM"/>
    </source>
</evidence>
<feature type="compositionally biased region" description="Polar residues" evidence="4">
    <location>
        <begin position="151"/>
        <end position="164"/>
    </location>
</feature>
<feature type="compositionally biased region" description="Basic and acidic residues" evidence="4">
    <location>
        <begin position="350"/>
        <end position="386"/>
    </location>
</feature>
<dbReference type="EMBL" id="MBFT01000020">
    <property type="protein sequence ID" value="PVU99773.1"/>
    <property type="molecule type" value="Genomic_DNA"/>
</dbReference>
<keyword evidence="6" id="KW-1185">Reference proteome</keyword>
<feature type="compositionally biased region" description="Basic and acidic residues" evidence="4">
    <location>
        <begin position="65"/>
        <end position="83"/>
    </location>
</feature>
<dbReference type="Pfam" id="PF08243">
    <property type="entry name" value="SPT2"/>
    <property type="match status" value="1"/>
</dbReference>
<dbReference type="AlphaFoldDB" id="A0A2T9Z5A1"/>
<organism evidence="5 6">
    <name type="scientific">Furculomyces boomerangus</name>
    <dbReference type="NCBI Taxonomy" id="61424"/>
    <lineage>
        <taxon>Eukaryota</taxon>
        <taxon>Fungi</taxon>
        <taxon>Fungi incertae sedis</taxon>
        <taxon>Zoopagomycota</taxon>
        <taxon>Kickxellomycotina</taxon>
        <taxon>Harpellomycetes</taxon>
        <taxon>Harpellales</taxon>
        <taxon>Harpellaceae</taxon>
        <taxon>Furculomyces</taxon>
    </lineage>
</organism>
<feature type="region of interest" description="Disordered" evidence="4">
    <location>
        <begin position="119"/>
        <end position="424"/>
    </location>
</feature>
<protein>
    <recommendedName>
        <fullName evidence="7">SPT2 chromatin protein</fullName>
    </recommendedName>
</protein>
<comment type="similarity">
    <text evidence="1">Belongs to the SPT2 family.</text>
</comment>
<evidence type="ECO:0000256" key="4">
    <source>
        <dbReference type="SAM" id="MobiDB-lite"/>
    </source>
</evidence>
<feature type="compositionally biased region" description="Polar residues" evidence="4">
    <location>
        <begin position="9"/>
        <end position="25"/>
    </location>
</feature>
<dbReference type="InterPro" id="IPR013256">
    <property type="entry name" value="Chromatin_SPT2"/>
</dbReference>
<evidence type="ECO:0000256" key="1">
    <source>
        <dbReference type="ARBA" id="ARBA00006461"/>
    </source>
</evidence>
<feature type="compositionally biased region" description="Basic and acidic residues" evidence="4">
    <location>
        <begin position="230"/>
        <end position="247"/>
    </location>
</feature>
<evidence type="ECO:0000256" key="2">
    <source>
        <dbReference type="ARBA" id="ARBA00023054"/>
    </source>
</evidence>
<accession>A0A2T9Z5A1</accession>
<dbReference type="OrthoDB" id="6259853at2759"/>
<name>A0A2T9Z5A1_9FUNG</name>
<evidence type="ECO:0000256" key="3">
    <source>
        <dbReference type="SAM" id="Coils"/>
    </source>
</evidence>
<comment type="caution">
    <text evidence="5">The sequence shown here is derived from an EMBL/GenBank/DDBJ whole genome shotgun (WGS) entry which is preliminary data.</text>
</comment>
<gene>
    <name evidence="5" type="ORF">BB559_000421</name>
</gene>
<keyword evidence="2 3" id="KW-0175">Coiled coil</keyword>
<feature type="compositionally biased region" description="Basic and acidic residues" evidence="4">
    <location>
        <begin position="41"/>
        <end position="55"/>
    </location>
</feature>
<feature type="region of interest" description="Disordered" evidence="4">
    <location>
        <begin position="1"/>
        <end position="101"/>
    </location>
</feature>
<dbReference type="Proteomes" id="UP000245699">
    <property type="component" value="Unassembled WGS sequence"/>
</dbReference>
<evidence type="ECO:0000313" key="6">
    <source>
        <dbReference type="Proteomes" id="UP000245699"/>
    </source>
</evidence>
<dbReference type="SMART" id="SM00784">
    <property type="entry name" value="SPT2"/>
    <property type="match status" value="1"/>
</dbReference>
<dbReference type="STRING" id="61424.A0A2T9Z5A1"/>
<feature type="compositionally biased region" description="Polar residues" evidence="4">
    <location>
        <begin position="119"/>
        <end position="143"/>
    </location>
</feature>
<proteinExistence type="inferred from homology"/>
<reference evidence="5 6" key="1">
    <citation type="journal article" date="2018" name="MBio">
        <title>Comparative Genomics Reveals the Core Gene Toolbox for the Fungus-Insect Symbiosis.</title>
        <authorList>
            <person name="Wang Y."/>
            <person name="Stata M."/>
            <person name="Wang W."/>
            <person name="Stajich J.E."/>
            <person name="White M.M."/>
            <person name="Moncalvo J.M."/>
        </authorList>
    </citation>
    <scope>NUCLEOTIDE SEQUENCE [LARGE SCALE GENOMIC DNA]</scope>
    <source>
        <strain evidence="5 6">AUS-77-4</strain>
    </source>
</reference>
<evidence type="ECO:0000313" key="5">
    <source>
        <dbReference type="EMBL" id="PVU99773.1"/>
    </source>
</evidence>
<feature type="compositionally biased region" description="Low complexity" evidence="4">
    <location>
        <begin position="87"/>
        <end position="99"/>
    </location>
</feature>
<feature type="compositionally biased region" description="Acidic residues" evidence="4">
    <location>
        <begin position="408"/>
        <end position="424"/>
    </location>
</feature>